<evidence type="ECO:0000313" key="3">
    <source>
        <dbReference type="Proteomes" id="UP000176682"/>
    </source>
</evidence>
<evidence type="ECO:0000313" key="2">
    <source>
        <dbReference type="EMBL" id="OGD79700.1"/>
    </source>
</evidence>
<keyword evidence="1" id="KW-0802">TPR repeat</keyword>
<sequence>MSSVTDDLTSSAVKASLSQSWDEAVDINSHILQLDPHNVAALNRLGKAFEELGDNTKAKKTYLKVIDLDKFNAIAVNNLSRLKLYGKSRPSDQSPTSAISRFSFIEEPGKTKTVNLTKLGPHQVLSTLRISQPVFFKVSKHRICVTSQAGKFIGYLPDDLSLHLMKLIKLGNKYESAIKSMLKNHVEIFIRETKKSARLKGLPSFPSKDANQYYQFLPSDPIAETPLEMEDPIESEY</sequence>
<name>A0A1F5FJF6_9BACT</name>
<gene>
    <name evidence="2" type="ORF">A2368_03380</name>
</gene>
<comment type="caution">
    <text evidence="2">The sequence shown here is derived from an EMBL/GenBank/DDBJ whole genome shotgun (WGS) entry which is preliminary data.</text>
</comment>
<dbReference type="PROSITE" id="PS50005">
    <property type="entry name" value="TPR"/>
    <property type="match status" value="1"/>
</dbReference>
<dbReference type="SUPFAM" id="SSF48452">
    <property type="entry name" value="TPR-like"/>
    <property type="match status" value="1"/>
</dbReference>
<dbReference type="Gene3D" id="1.25.40.10">
    <property type="entry name" value="Tetratricopeptide repeat domain"/>
    <property type="match status" value="1"/>
</dbReference>
<dbReference type="InterPro" id="IPR011990">
    <property type="entry name" value="TPR-like_helical_dom_sf"/>
</dbReference>
<accession>A0A1F5FJF6</accession>
<dbReference type="Proteomes" id="UP000176682">
    <property type="component" value="Unassembled WGS sequence"/>
</dbReference>
<dbReference type="SMART" id="SM00028">
    <property type="entry name" value="TPR"/>
    <property type="match status" value="1"/>
</dbReference>
<feature type="repeat" description="TPR" evidence="1">
    <location>
        <begin position="39"/>
        <end position="72"/>
    </location>
</feature>
<reference evidence="2 3" key="1">
    <citation type="journal article" date="2016" name="Nat. Commun.">
        <title>Thousands of microbial genomes shed light on interconnected biogeochemical processes in an aquifer system.</title>
        <authorList>
            <person name="Anantharaman K."/>
            <person name="Brown C.T."/>
            <person name="Hug L.A."/>
            <person name="Sharon I."/>
            <person name="Castelle C.J."/>
            <person name="Probst A.J."/>
            <person name="Thomas B.C."/>
            <person name="Singh A."/>
            <person name="Wilkins M.J."/>
            <person name="Karaoz U."/>
            <person name="Brodie E.L."/>
            <person name="Williams K.H."/>
            <person name="Hubbard S.S."/>
            <person name="Banfield J.F."/>
        </authorList>
    </citation>
    <scope>NUCLEOTIDE SEQUENCE [LARGE SCALE GENOMIC DNA]</scope>
</reference>
<proteinExistence type="predicted"/>
<protein>
    <submittedName>
        <fullName evidence="2">Uncharacterized protein</fullName>
    </submittedName>
</protein>
<evidence type="ECO:0000256" key="1">
    <source>
        <dbReference type="PROSITE-ProRule" id="PRU00339"/>
    </source>
</evidence>
<dbReference type="InterPro" id="IPR019734">
    <property type="entry name" value="TPR_rpt"/>
</dbReference>
<dbReference type="Pfam" id="PF13181">
    <property type="entry name" value="TPR_8"/>
    <property type="match status" value="1"/>
</dbReference>
<dbReference type="EMBL" id="MFAM01000013">
    <property type="protein sequence ID" value="OGD79700.1"/>
    <property type="molecule type" value="Genomic_DNA"/>
</dbReference>
<dbReference type="AlphaFoldDB" id="A0A1F5FJF6"/>
<organism evidence="2 3">
    <name type="scientific">Candidatus Collierbacteria bacterium RIFOXYB1_FULL_49_13</name>
    <dbReference type="NCBI Taxonomy" id="1817728"/>
    <lineage>
        <taxon>Bacteria</taxon>
        <taxon>Candidatus Collieribacteriota</taxon>
    </lineage>
</organism>